<evidence type="ECO:0000256" key="2">
    <source>
        <dbReference type="ARBA" id="ARBA00022553"/>
    </source>
</evidence>
<accession>A0ABT5N983</accession>
<evidence type="ECO:0000256" key="1">
    <source>
        <dbReference type="ARBA" id="ARBA00022450"/>
    </source>
</evidence>
<comment type="caution">
    <text evidence="4">The sequence shown here is derived from an EMBL/GenBank/DDBJ whole genome shotgun (WGS) entry which is preliminary data.</text>
</comment>
<dbReference type="SMART" id="SM00823">
    <property type="entry name" value="PKS_PP"/>
    <property type="match status" value="1"/>
</dbReference>
<protein>
    <submittedName>
        <fullName evidence="4">Phosphopantetheine-binding protein</fullName>
    </submittedName>
</protein>
<feature type="non-terminal residue" evidence="4">
    <location>
        <position position="1"/>
    </location>
</feature>
<dbReference type="InterPro" id="IPR009081">
    <property type="entry name" value="PP-bd_ACP"/>
</dbReference>
<dbReference type="EMBL" id="JAMDHD010000008">
    <property type="protein sequence ID" value="MDD0984310.1"/>
    <property type="molecule type" value="Genomic_DNA"/>
</dbReference>
<dbReference type="Gene3D" id="2.30.38.10">
    <property type="entry name" value="Luciferase, Domain 3"/>
    <property type="match status" value="1"/>
</dbReference>
<proteinExistence type="predicted"/>
<name>A0ABT5N983_9PSED</name>
<dbReference type="PROSITE" id="PS50075">
    <property type="entry name" value="CARRIER"/>
    <property type="match status" value="1"/>
</dbReference>
<dbReference type="InterPro" id="IPR020806">
    <property type="entry name" value="PKS_PP-bd"/>
</dbReference>
<dbReference type="RefSeq" id="WP_273868054.1">
    <property type="nucleotide sequence ID" value="NZ_JAMDHD010000008.1"/>
</dbReference>
<dbReference type="SUPFAM" id="SSF47336">
    <property type="entry name" value="ACP-like"/>
    <property type="match status" value="1"/>
</dbReference>
<dbReference type="Gene3D" id="1.10.1200.10">
    <property type="entry name" value="ACP-like"/>
    <property type="match status" value="1"/>
</dbReference>
<dbReference type="Proteomes" id="UP001148189">
    <property type="component" value="Unassembled WGS sequence"/>
</dbReference>
<dbReference type="PANTHER" id="PTHR45527">
    <property type="entry name" value="NONRIBOSOMAL PEPTIDE SYNTHETASE"/>
    <property type="match status" value="1"/>
</dbReference>
<evidence type="ECO:0000313" key="5">
    <source>
        <dbReference type="Proteomes" id="UP001148189"/>
    </source>
</evidence>
<dbReference type="Gene3D" id="3.30.300.30">
    <property type="match status" value="1"/>
</dbReference>
<dbReference type="InterPro" id="IPR036736">
    <property type="entry name" value="ACP-like_sf"/>
</dbReference>
<feature type="domain" description="Carrier" evidence="3">
    <location>
        <begin position="150"/>
        <end position="225"/>
    </location>
</feature>
<dbReference type="Pfam" id="PF13193">
    <property type="entry name" value="AMP-binding_C"/>
    <property type="match status" value="1"/>
</dbReference>
<dbReference type="Pfam" id="PF00550">
    <property type="entry name" value="PP-binding"/>
    <property type="match status" value="1"/>
</dbReference>
<dbReference type="InterPro" id="IPR025110">
    <property type="entry name" value="AMP-bd_C"/>
</dbReference>
<sequence>TAERFLPDPFGAPGTRLYRTGDLARYRADGVIEYIGRVDHQVKIRGLRIELGEIEARLLEQPQVREAAVVVRDVAGHPQLVAYVVAAQGVSDEQVLRDAFKRQLKGDLPEYMVPNHWVFLDSLPLTPNGKLDRKVLPAPDASLAQKTYVAPCSPLQQQVAAIWQDVLKVEPIGLEDHFFELGGHSLLVVSVVSRLQLELGMQLTPQLMFQHPTLGAFTAQLEQQAGPVTAQKLDKLEALLDEMEEF</sequence>
<evidence type="ECO:0000259" key="3">
    <source>
        <dbReference type="PROSITE" id="PS50075"/>
    </source>
</evidence>
<dbReference type="PANTHER" id="PTHR45527:SF1">
    <property type="entry name" value="FATTY ACID SYNTHASE"/>
    <property type="match status" value="1"/>
</dbReference>
<keyword evidence="5" id="KW-1185">Reference proteome</keyword>
<gene>
    <name evidence="4" type="ORF">M5G21_04985</name>
</gene>
<keyword evidence="2" id="KW-0597">Phosphoprotein</keyword>
<keyword evidence="1" id="KW-0596">Phosphopantetheine</keyword>
<evidence type="ECO:0000313" key="4">
    <source>
        <dbReference type="EMBL" id="MDD0984310.1"/>
    </source>
</evidence>
<dbReference type="SUPFAM" id="SSF56801">
    <property type="entry name" value="Acetyl-CoA synthetase-like"/>
    <property type="match status" value="1"/>
</dbReference>
<reference evidence="4" key="1">
    <citation type="submission" date="2022-05" db="EMBL/GenBank/DDBJ databases">
        <title>Novel Pseudomonas spp. Isolated from a Rainbow Trout Aquaculture Facility.</title>
        <authorList>
            <person name="Testerman T."/>
            <person name="Graf J."/>
        </authorList>
    </citation>
    <scope>NUCLEOTIDE SEQUENCE</scope>
    <source>
        <strain evidence="4">ID1050</strain>
    </source>
</reference>
<dbReference type="InterPro" id="IPR045851">
    <property type="entry name" value="AMP-bd_C_sf"/>
</dbReference>
<organism evidence="4 5">
    <name type="scientific">Pseudomonas shahriarae</name>
    <dbReference type="NCBI Taxonomy" id="2745512"/>
    <lineage>
        <taxon>Bacteria</taxon>
        <taxon>Pseudomonadati</taxon>
        <taxon>Pseudomonadota</taxon>
        <taxon>Gammaproteobacteria</taxon>
        <taxon>Pseudomonadales</taxon>
        <taxon>Pseudomonadaceae</taxon>
        <taxon>Pseudomonas</taxon>
    </lineage>
</organism>